<keyword evidence="4" id="KW-1185">Reference proteome</keyword>
<evidence type="ECO:0000259" key="2">
    <source>
        <dbReference type="SMART" id="SM00014"/>
    </source>
</evidence>
<dbReference type="Proteomes" id="UP000198518">
    <property type="component" value="Unassembled WGS sequence"/>
</dbReference>
<proteinExistence type="predicted"/>
<feature type="transmembrane region" description="Helical" evidence="1">
    <location>
        <begin position="274"/>
        <end position="295"/>
    </location>
</feature>
<evidence type="ECO:0000313" key="3">
    <source>
        <dbReference type="EMBL" id="SEW19505.1"/>
    </source>
</evidence>
<dbReference type="PANTHER" id="PTHR14969:SF13">
    <property type="entry name" value="AT30094P"/>
    <property type="match status" value="1"/>
</dbReference>
<evidence type="ECO:0000313" key="4">
    <source>
        <dbReference type="Proteomes" id="UP000198518"/>
    </source>
</evidence>
<dbReference type="InterPro" id="IPR000326">
    <property type="entry name" value="PAP2/HPO"/>
</dbReference>
<organism evidence="3 4">
    <name type="scientific">Halobacterium jilantaiense</name>
    <dbReference type="NCBI Taxonomy" id="355548"/>
    <lineage>
        <taxon>Archaea</taxon>
        <taxon>Methanobacteriati</taxon>
        <taxon>Methanobacteriota</taxon>
        <taxon>Stenosarchaea group</taxon>
        <taxon>Halobacteria</taxon>
        <taxon>Halobacteriales</taxon>
        <taxon>Halobacteriaceae</taxon>
        <taxon>Halobacterium</taxon>
    </lineage>
</organism>
<accession>A0A1I0PY72</accession>
<dbReference type="EMBL" id="FOJA01000001">
    <property type="protein sequence ID" value="SEW19505.1"/>
    <property type="molecule type" value="Genomic_DNA"/>
</dbReference>
<feature type="transmembrane region" description="Helical" evidence="1">
    <location>
        <begin position="249"/>
        <end position="268"/>
    </location>
</feature>
<keyword evidence="1" id="KW-0472">Membrane</keyword>
<sequence>MTPNGRGVGITEWLHGGAEWPVVVLFALVTQLGDVWFLFLAGTALYVAGDRLPHLGVDRRRGLFVLALALAYVALVGALKTAFVLPRPPGAAQAPVVPGLPAAVEPLYTDIATGHGPGFPSGHALGTTMVWGGAALVLDASERRTRLAAAGGVVALVSLSRLVLGVHYAVDVVVGAAVGVVVVAALSRVSDAGTRPEPVFWFAAAAGVAGVLQAVTFDSVTALGAALGGWLAWRAVAERTTPRPSSRRAATAAVAAVAAAAVLFGAAYAATPPLAVSFLAAATATAIVVAAPALAEASA</sequence>
<feature type="transmembrane region" description="Helical" evidence="1">
    <location>
        <begin position="221"/>
        <end position="237"/>
    </location>
</feature>
<keyword evidence="1" id="KW-0812">Transmembrane</keyword>
<feature type="transmembrane region" description="Helical" evidence="1">
    <location>
        <begin position="198"/>
        <end position="215"/>
    </location>
</feature>
<dbReference type="Pfam" id="PF01569">
    <property type="entry name" value="PAP2"/>
    <property type="match status" value="1"/>
</dbReference>
<evidence type="ECO:0000256" key="1">
    <source>
        <dbReference type="SAM" id="Phobius"/>
    </source>
</evidence>
<name>A0A1I0PY72_9EURY</name>
<dbReference type="PANTHER" id="PTHR14969">
    <property type="entry name" value="SPHINGOSINE-1-PHOSPHATE PHOSPHOHYDROLASE"/>
    <property type="match status" value="1"/>
</dbReference>
<dbReference type="SUPFAM" id="SSF48317">
    <property type="entry name" value="Acid phosphatase/Vanadium-dependent haloperoxidase"/>
    <property type="match status" value="1"/>
</dbReference>
<feature type="transmembrane region" description="Helical" evidence="1">
    <location>
        <begin position="166"/>
        <end position="186"/>
    </location>
</feature>
<dbReference type="RefSeq" id="WP_089669329.1">
    <property type="nucleotide sequence ID" value="NZ_FOJA01000001.1"/>
</dbReference>
<keyword evidence="1" id="KW-1133">Transmembrane helix</keyword>
<dbReference type="SMART" id="SM00014">
    <property type="entry name" value="acidPPc"/>
    <property type="match status" value="1"/>
</dbReference>
<feature type="transmembrane region" description="Helical" evidence="1">
    <location>
        <begin position="20"/>
        <end position="49"/>
    </location>
</feature>
<reference evidence="3 4" key="1">
    <citation type="submission" date="2016-10" db="EMBL/GenBank/DDBJ databases">
        <authorList>
            <person name="de Groot N.N."/>
        </authorList>
    </citation>
    <scope>NUCLEOTIDE SEQUENCE [LARGE SCALE GENOMIC DNA]</scope>
    <source>
        <strain evidence="3 4">CGMCC 1.5337</strain>
    </source>
</reference>
<dbReference type="AlphaFoldDB" id="A0A1I0PY72"/>
<feature type="domain" description="Phosphatidic acid phosphatase type 2/haloperoxidase" evidence="2">
    <location>
        <begin position="64"/>
        <end position="187"/>
    </location>
</feature>
<gene>
    <name evidence="3" type="ORF">SAMN04487945_2086</name>
</gene>
<dbReference type="Gene3D" id="1.20.144.10">
    <property type="entry name" value="Phosphatidic acid phosphatase type 2/haloperoxidase"/>
    <property type="match status" value="1"/>
</dbReference>
<protein>
    <submittedName>
        <fullName evidence="3">PAP2 superfamily protein</fullName>
    </submittedName>
</protein>
<dbReference type="InterPro" id="IPR036938">
    <property type="entry name" value="PAP2/HPO_sf"/>
</dbReference>
<dbReference type="STRING" id="355548.SAMN04487945_2086"/>
<dbReference type="OrthoDB" id="10182at2157"/>
<feature type="transmembrane region" description="Helical" evidence="1">
    <location>
        <begin position="61"/>
        <end position="79"/>
    </location>
</feature>